<feature type="transmembrane region" description="Helical" evidence="1">
    <location>
        <begin position="23"/>
        <end position="44"/>
    </location>
</feature>
<comment type="caution">
    <text evidence="2">The sequence shown here is derived from an EMBL/GenBank/DDBJ whole genome shotgun (WGS) entry which is preliminary data.</text>
</comment>
<evidence type="ECO:0000313" key="3">
    <source>
        <dbReference type="Proteomes" id="UP000565723"/>
    </source>
</evidence>
<proteinExistence type="predicted"/>
<keyword evidence="1" id="KW-1133">Transmembrane helix</keyword>
<dbReference type="EMBL" id="JABXIY010000006">
    <property type="protein sequence ID" value="NVK95700.1"/>
    <property type="molecule type" value="Genomic_DNA"/>
</dbReference>
<feature type="transmembrane region" description="Helical" evidence="1">
    <location>
        <begin position="82"/>
        <end position="108"/>
    </location>
</feature>
<evidence type="ECO:0000313" key="2">
    <source>
        <dbReference type="EMBL" id="NVK95700.1"/>
    </source>
</evidence>
<feature type="transmembrane region" description="Helical" evidence="1">
    <location>
        <begin position="128"/>
        <end position="154"/>
    </location>
</feature>
<sequence length="162" mass="18243">MFVGHLPGAYLIFRVVTPRIERMAFTAAMLGAIAPDLDMLRFYFVDGRAFHHHEYLTHRPILWTGLLLCGVLIGMRSRRIGVPLAFFGAGGLVHMLLDSIAGKIAWAWPVSDFAAPLVVVPATQSHWILSFLSHWTFAVELGITVLALVLWRWLPRRATARR</sequence>
<name>A0A850LDC0_9RHOB</name>
<protein>
    <submittedName>
        <fullName evidence="2">Metal-dependent hydrolase</fullName>
    </submittedName>
</protein>
<keyword evidence="2" id="KW-0378">Hydrolase</keyword>
<dbReference type="GO" id="GO:0016787">
    <property type="term" value="F:hydrolase activity"/>
    <property type="evidence" value="ECO:0007669"/>
    <property type="project" value="UniProtKB-KW"/>
</dbReference>
<keyword evidence="1" id="KW-0472">Membrane</keyword>
<keyword evidence="1" id="KW-0812">Transmembrane</keyword>
<dbReference type="AlphaFoldDB" id="A0A850LDC0"/>
<feature type="transmembrane region" description="Helical" evidence="1">
    <location>
        <begin position="56"/>
        <end position="75"/>
    </location>
</feature>
<dbReference type="InterPro" id="IPR007404">
    <property type="entry name" value="YdjM-like"/>
</dbReference>
<gene>
    <name evidence="2" type="ORF">HW564_02110</name>
</gene>
<organism evidence="2 3">
    <name type="scientific">Ruegeria pomeroyi</name>
    <dbReference type="NCBI Taxonomy" id="89184"/>
    <lineage>
        <taxon>Bacteria</taxon>
        <taxon>Pseudomonadati</taxon>
        <taxon>Pseudomonadota</taxon>
        <taxon>Alphaproteobacteria</taxon>
        <taxon>Rhodobacterales</taxon>
        <taxon>Roseobacteraceae</taxon>
        <taxon>Ruegeria</taxon>
    </lineage>
</organism>
<dbReference type="RefSeq" id="WP_011048922.1">
    <property type="nucleotide sequence ID" value="NZ_CP076685.1"/>
</dbReference>
<dbReference type="Pfam" id="PF04307">
    <property type="entry name" value="YdjM"/>
    <property type="match status" value="1"/>
</dbReference>
<dbReference type="OMA" id="HWTFALE"/>
<dbReference type="Proteomes" id="UP000565723">
    <property type="component" value="Unassembled WGS sequence"/>
</dbReference>
<reference evidence="2 3" key="1">
    <citation type="journal article" date="2020" name="Proc. Natl. Acad. Sci. U.S.A.">
        <title>Ecological drivers of bacterial community assembly in synthetic phycospheres.</title>
        <authorList>
            <person name="Fu H."/>
            <person name="Uchimiya M."/>
            <person name="Gore J."/>
            <person name="Moran M.A."/>
        </authorList>
    </citation>
    <scope>NUCLEOTIDE SEQUENCE [LARGE SCALE GENOMIC DNA]</scope>
    <source>
        <strain evidence="2">HF-Din03</strain>
    </source>
</reference>
<evidence type="ECO:0000256" key="1">
    <source>
        <dbReference type="SAM" id="Phobius"/>
    </source>
</evidence>
<accession>A0A850LDC0</accession>